<comment type="caution">
    <text evidence="4">The sequence shown here is derived from an EMBL/GenBank/DDBJ whole genome shotgun (WGS) entry which is preliminary data.</text>
</comment>
<name>A0AA86Q5J4_9EUKA</name>
<dbReference type="PANTHER" id="PTHR10956">
    <property type="entry name" value="60S RIBOSOMAL PROTEIN L31"/>
    <property type="match status" value="1"/>
</dbReference>
<keyword evidence="3" id="KW-0687">Ribonucleoprotein</keyword>
<keyword evidence="2 4" id="KW-0689">Ribosomal protein</keyword>
<evidence type="ECO:0000313" key="5">
    <source>
        <dbReference type="EMBL" id="CAL5985226.1"/>
    </source>
</evidence>
<gene>
    <name evidence="4" type="ORF">HINF_LOCUS40429</name>
    <name evidence="5" type="ORF">HINF_LOCUS8687</name>
</gene>
<dbReference type="GO" id="GO:0003735">
    <property type="term" value="F:structural constituent of ribosome"/>
    <property type="evidence" value="ECO:0007669"/>
    <property type="project" value="InterPro"/>
</dbReference>
<dbReference type="Pfam" id="PF01198">
    <property type="entry name" value="Ribosomal_L31e"/>
    <property type="match status" value="1"/>
</dbReference>
<dbReference type="SMART" id="SM01380">
    <property type="entry name" value="Ribosomal_L31e"/>
    <property type="match status" value="1"/>
</dbReference>
<evidence type="ECO:0000256" key="1">
    <source>
        <dbReference type="ARBA" id="ARBA00010808"/>
    </source>
</evidence>
<sequence length="164" mass="18773">MAILSSPTEKLAVIVPVTLILAHSHVKQRVLEGIRQNKHKSHQLKWRCKYYTQFRSAIYPLHFRAEMKFVQTIHLGQQAKGVAFKLRAPTCIKKIIAVAARTAQVNDVSIGEDVNMAVWQKGIRHPPRKIRVQIEVIEQDNHRSAHVSIVDVESFKGLQQEKLE</sequence>
<dbReference type="EMBL" id="CAXDID020000018">
    <property type="protein sequence ID" value="CAL5985226.1"/>
    <property type="molecule type" value="Genomic_DNA"/>
</dbReference>
<dbReference type="InterPro" id="IPR023621">
    <property type="entry name" value="Ribosomal_eL31_dom_sf"/>
</dbReference>
<accession>A0AA86Q5J4</accession>
<dbReference type="GO" id="GO:0002181">
    <property type="term" value="P:cytoplasmic translation"/>
    <property type="evidence" value="ECO:0007669"/>
    <property type="project" value="TreeGrafter"/>
</dbReference>
<dbReference type="AlphaFoldDB" id="A0AA86Q5J4"/>
<dbReference type="SUPFAM" id="SSF54575">
    <property type="entry name" value="Ribosomal protein L31e"/>
    <property type="match status" value="1"/>
</dbReference>
<keyword evidence="6" id="KW-1185">Reference proteome</keyword>
<dbReference type="Gene3D" id="3.10.440.10">
    <property type="match status" value="1"/>
</dbReference>
<reference evidence="5 6" key="2">
    <citation type="submission" date="2024-07" db="EMBL/GenBank/DDBJ databases">
        <authorList>
            <person name="Akdeniz Z."/>
        </authorList>
    </citation>
    <scope>NUCLEOTIDE SEQUENCE [LARGE SCALE GENOMIC DNA]</scope>
</reference>
<dbReference type="PANTHER" id="PTHR10956:SF0">
    <property type="entry name" value="60S RIBOSOMAL PROTEIN L31"/>
    <property type="match status" value="1"/>
</dbReference>
<proteinExistence type="inferred from homology"/>
<comment type="similarity">
    <text evidence="1">Belongs to the eukaryotic ribosomal protein eL31 family.</text>
</comment>
<dbReference type="InterPro" id="IPR000054">
    <property type="entry name" value="Ribosomal_eL31"/>
</dbReference>
<organism evidence="4">
    <name type="scientific">Hexamita inflata</name>
    <dbReference type="NCBI Taxonomy" id="28002"/>
    <lineage>
        <taxon>Eukaryota</taxon>
        <taxon>Metamonada</taxon>
        <taxon>Diplomonadida</taxon>
        <taxon>Hexamitidae</taxon>
        <taxon>Hexamitinae</taxon>
        <taxon>Hexamita</taxon>
    </lineage>
</organism>
<evidence type="ECO:0000313" key="4">
    <source>
        <dbReference type="EMBL" id="CAI9952784.1"/>
    </source>
</evidence>
<dbReference type="GO" id="GO:0022625">
    <property type="term" value="C:cytosolic large ribosomal subunit"/>
    <property type="evidence" value="ECO:0007669"/>
    <property type="project" value="TreeGrafter"/>
</dbReference>
<evidence type="ECO:0000256" key="2">
    <source>
        <dbReference type="ARBA" id="ARBA00022980"/>
    </source>
</evidence>
<evidence type="ECO:0000313" key="6">
    <source>
        <dbReference type="Proteomes" id="UP001642409"/>
    </source>
</evidence>
<dbReference type="EMBL" id="CATOUU010000834">
    <property type="protein sequence ID" value="CAI9952784.1"/>
    <property type="molecule type" value="Genomic_DNA"/>
</dbReference>
<reference evidence="4" key="1">
    <citation type="submission" date="2023-06" db="EMBL/GenBank/DDBJ databases">
        <authorList>
            <person name="Kurt Z."/>
        </authorList>
    </citation>
    <scope>NUCLEOTIDE SEQUENCE</scope>
</reference>
<evidence type="ECO:0000256" key="3">
    <source>
        <dbReference type="ARBA" id="ARBA00023274"/>
    </source>
</evidence>
<protein>
    <submittedName>
        <fullName evidence="4">Ribosomal protein L31B</fullName>
    </submittedName>
    <submittedName>
        <fullName evidence="5">Ribosomal_protein L31B</fullName>
    </submittedName>
</protein>
<dbReference type="Proteomes" id="UP001642409">
    <property type="component" value="Unassembled WGS sequence"/>
</dbReference>